<dbReference type="Pfam" id="PF03104">
    <property type="entry name" value="DNA_pol_B_exo1"/>
    <property type="match status" value="2"/>
</dbReference>
<dbReference type="AlphaFoldDB" id="A0A6C0H5X9"/>
<evidence type="ECO:0000313" key="10">
    <source>
        <dbReference type="EMBL" id="QHT75971.1"/>
    </source>
</evidence>
<dbReference type="GO" id="GO:0006297">
    <property type="term" value="P:nucleotide-excision repair, DNA gap filling"/>
    <property type="evidence" value="ECO:0007669"/>
    <property type="project" value="TreeGrafter"/>
</dbReference>
<dbReference type="InterPro" id="IPR023211">
    <property type="entry name" value="DNA_pol_palm_dom_sf"/>
</dbReference>
<reference evidence="10" key="1">
    <citation type="journal article" date="2020" name="Nature">
        <title>Giant virus diversity and host interactions through global metagenomics.</title>
        <authorList>
            <person name="Schulz F."/>
            <person name="Roux S."/>
            <person name="Paez-Espino D."/>
            <person name="Jungbluth S."/>
            <person name="Walsh D.A."/>
            <person name="Denef V.J."/>
            <person name="McMahon K.D."/>
            <person name="Konstantinidis K.T."/>
            <person name="Eloe-Fadrosh E.A."/>
            <person name="Kyrpides N.C."/>
            <person name="Woyke T."/>
        </authorList>
    </citation>
    <scope>NUCLEOTIDE SEQUENCE</scope>
    <source>
        <strain evidence="10">GVMAG-M-3300023179-71</strain>
    </source>
</reference>
<dbReference type="InterPro" id="IPR042087">
    <property type="entry name" value="DNA_pol_B_thumb"/>
</dbReference>
<evidence type="ECO:0000256" key="5">
    <source>
        <dbReference type="ARBA" id="ARBA00022932"/>
    </source>
</evidence>
<evidence type="ECO:0000259" key="8">
    <source>
        <dbReference type="Pfam" id="PF00136"/>
    </source>
</evidence>
<dbReference type="Gene3D" id="3.90.1600.10">
    <property type="entry name" value="Palm domain of DNA polymerase"/>
    <property type="match status" value="3"/>
</dbReference>
<dbReference type="InterPro" id="IPR036397">
    <property type="entry name" value="RNaseH_sf"/>
</dbReference>
<dbReference type="SUPFAM" id="SSF53098">
    <property type="entry name" value="Ribonuclease H-like"/>
    <property type="match status" value="1"/>
</dbReference>
<dbReference type="GO" id="GO:0000166">
    <property type="term" value="F:nucleotide binding"/>
    <property type="evidence" value="ECO:0007669"/>
    <property type="project" value="InterPro"/>
</dbReference>
<dbReference type="EMBL" id="MN739885">
    <property type="protein sequence ID" value="QHT75971.1"/>
    <property type="molecule type" value="Genomic_DNA"/>
</dbReference>
<dbReference type="GO" id="GO:0008296">
    <property type="term" value="F:3'-5'-DNA exonuclease activity"/>
    <property type="evidence" value="ECO:0007669"/>
    <property type="project" value="TreeGrafter"/>
</dbReference>
<keyword evidence="6" id="KW-0238">DNA-binding</keyword>
<dbReference type="GO" id="GO:0006287">
    <property type="term" value="P:base-excision repair, gap-filling"/>
    <property type="evidence" value="ECO:0007669"/>
    <property type="project" value="TreeGrafter"/>
</dbReference>
<dbReference type="Gene3D" id="3.30.342.10">
    <property type="entry name" value="DNA Polymerase, chain B, domain 1"/>
    <property type="match status" value="1"/>
</dbReference>
<dbReference type="Gene3D" id="3.30.420.10">
    <property type="entry name" value="Ribonuclease H-like superfamily/Ribonuclease H"/>
    <property type="match status" value="2"/>
</dbReference>
<dbReference type="InterPro" id="IPR050240">
    <property type="entry name" value="DNA_pol_type-B"/>
</dbReference>
<keyword evidence="4" id="KW-0548">Nucleotidyltransferase</keyword>
<name>A0A6C0H5X9_9ZZZZ</name>
<evidence type="ECO:0000256" key="1">
    <source>
        <dbReference type="ARBA" id="ARBA00005755"/>
    </source>
</evidence>
<dbReference type="PANTHER" id="PTHR10322:SF23">
    <property type="entry name" value="DNA POLYMERASE DELTA CATALYTIC SUBUNIT"/>
    <property type="match status" value="1"/>
</dbReference>
<dbReference type="InterPro" id="IPR006172">
    <property type="entry name" value="DNA-dir_DNA_pol_B"/>
</dbReference>
<dbReference type="SMART" id="SM00486">
    <property type="entry name" value="POLBc"/>
    <property type="match status" value="1"/>
</dbReference>
<keyword evidence="5" id="KW-0239">DNA-directed DNA polymerase</keyword>
<dbReference type="Gene3D" id="1.10.132.60">
    <property type="entry name" value="DNA polymerase family B, C-terminal domain"/>
    <property type="match status" value="1"/>
</dbReference>
<keyword evidence="3" id="KW-0808">Transferase</keyword>
<evidence type="ECO:0000259" key="9">
    <source>
        <dbReference type="Pfam" id="PF03104"/>
    </source>
</evidence>
<accession>A0A6C0H5X9</accession>
<comment type="similarity">
    <text evidence="1">Belongs to the DNA polymerase type-B family.</text>
</comment>
<dbReference type="InterPro" id="IPR006134">
    <property type="entry name" value="DNA-dir_DNA_pol_B_multi_dom"/>
</dbReference>
<dbReference type="EC" id="2.7.7.7" evidence="2"/>
<dbReference type="GO" id="GO:0043625">
    <property type="term" value="C:delta DNA polymerase complex"/>
    <property type="evidence" value="ECO:0007669"/>
    <property type="project" value="TreeGrafter"/>
</dbReference>
<dbReference type="GO" id="GO:0003887">
    <property type="term" value="F:DNA-directed DNA polymerase activity"/>
    <property type="evidence" value="ECO:0007669"/>
    <property type="project" value="UniProtKB-KW"/>
</dbReference>
<dbReference type="InterPro" id="IPR006133">
    <property type="entry name" value="DNA-dir_DNA_pol_B_exonuc"/>
</dbReference>
<dbReference type="SUPFAM" id="SSF56672">
    <property type="entry name" value="DNA/RNA polymerases"/>
    <property type="match status" value="1"/>
</dbReference>
<evidence type="ECO:0000256" key="7">
    <source>
        <dbReference type="ARBA" id="ARBA00049244"/>
    </source>
</evidence>
<feature type="domain" description="DNA-directed DNA polymerase family B exonuclease" evidence="9">
    <location>
        <begin position="351"/>
        <end position="509"/>
    </location>
</feature>
<comment type="catalytic activity">
    <reaction evidence="7">
        <text>DNA(n) + a 2'-deoxyribonucleoside 5'-triphosphate = DNA(n+1) + diphosphate</text>
        <dbReference type="Rhea" id="RHEA:22508"/>
        <dbReference type="Rhea" id="RHEA-COMP:17339"/>
        <dbReference type="Rhea" id="RHEA-COMP:17340"/>
        <dbReference type="ChEBI" id="CHEBI:33019"/>
        <dbReference type="ChEBI" id="CHEBI:61560"/>
        <dbReference type="ChEBI" id="CHEBI:173112"/>
        <dbReference type="EC" id="2.7.7.7"/>
    </reaction>
</comment>
<dbReference type="GO" id="GO:0045004">
    <property type="term" value="P:DNA replication proofreading"/>
    <property type="evidence" value="ECO:0007669"/>
    <property type="project" value="TreeGrafter"/>
</dbReference>
<dbReference type="InterPro" id="IPR043502">
    <property type="entry name" value="DNA/RNA_pol_sf"/>
</dbReference>
<dbReference type="GO" id="GO:0003677">
    <property type="term" value="F:DNA binding"/>
    <property type="evidence" value="ECO:0007669"/>
    <property type="project" value="UniProtKB-KW"/>
</dbReference>
<organism evidence="10">
    <name type="scientific">viral metagenome</name>
    <dbReference type="NCBI Taxonomy" id="1070528"/>
    <lineage>
        <taxon>unclassified sequences</taxon>
        <taxon>metagenomes</taxon>
        <taxon>organismal metagenomes</taxon>
    </lineage>
</organism>
<feature type="domain" description="DNA-directed DNA polymerase family B multifunctional" evidence="8">
    <location>
        <begin position="647"/>
        <end position="1125"/>
    </location>
</feature>
<evidence type="ECO:0000256" key="4">
    <source>
        <dbReference type="ARBA" id="ARBA00022695"/>
    </source>
</evidence>
<protein>
    <recommendedName>
        <fullName evidence="2">DNA-directed DNA polymerase</fullName>
        <ecNumber evidence="2">2.7.7.7</ecNumber>
    </recommendedName>
</protein>
<dbReference type="Pfam" id="PF00136">
    <property type="entry name" value="DNA_pol_B"/>
    <property type="match status" value="1"/>
</dbReference>
<feature type="domain" description="DNA-directed DNA polymerase family B exonuclease" evidence="9">
    <location>
        <begin position="143"/>
        <end position="228"/>
    </location>
</feature>
<proteinExistence type="inferred from homology"/>
<evidence type="ECO:0000256" key="6">
    <source>
        <dbReference type="ARBA" id="ARBA00023125"/>
    </source>
</evidence>
<dbReference type="PRINTS" id="PR00106">
    <property type="entry name" value="DNAPOLB"/>
</dbReference>
<dbReference type="PANTHER" id="PTHR10322">
    <property type="entry name" value="DNA POLYMERASE CATALYTIC SUBUNIT"/>
    <property type="match status" value="1"/>
</dbReference>
<evidence type="ECO:0000256" key="3">
    <source>
        <dbReference type="ARBA" id="ARBA00022679"/>
    </source>
</evidence>
<evidence type="ECO:0000256" key="2">
    <source>
        <dbReference type="ARBA" id="ARBA00012417"/>
    </source>
</evidence>
<dbReference type="InterPro" id="IPR012337">
    <property type="entry name" value="RNaseH-like_sf"/>
</dbReference>
<sequence length="1211" mass="141611">MEYNIYDFELLKTIPNMIYNMEEEDEKENKKEKDEFIVQLFGINEKGKTCSIIAKGFKPYFYIKIQENWKIKEIELFKLKLKKRISNYYYEMITAIKRVEMGNLYGFDNKKKHPFLFIQFENMSCFNKVKNCWNGGQIYENTKIYEDFIPPLFRFFHITQITPSGWIKLPMNKTTELVDKMTICDYEYIIQYKNIIALNNKNTIVPYKICSFDIEASSFDGGFPLPFKNYQKFGEFILKNSFSSINELFNIMVEGFKTVVKTKNHFDLNKIFELWLNSKLNCFKQKYLLISSLFHNESDEDDENENEYEYEYKKANKEKLNENYTVKELLFDDKLSDEYKLPFIVSSLDYYFPKIEGDKTTFIGTTFMRYGENNPYLSHCFVLNDCEKDIQSDIIIETCKTEKELLLKWQKFIQKMNPDIIIGYNIFGFDYKFLYHRAKECDCLEDFLKLSKNRNEICWNKDKELEHFTNVLQTGTYELDYIKMTGRIQIDMYFYLRKYCPGLPCYKLDDTSGIYLGDFVKSVNGNFIKTKNMNGLNIGSFIKFEIISHSNEYYNNGQKYLVSNIILKEGFEIQSNEIFNFKDKKVRWCLAKDDVPPSEIFKMTNGTNKDRFTVAKYCVQDCNLVQYLVNKLNVITELNEMAKLMSVPLSFLIIRGQGIKLTGYMSKKCREKGILMPSLIKNDKKEKYEGAIVLEPKCGLYLTDPISVGDFMSLYPSSAISEGISMDSKVWTKTFDLYGNLISCIGNLEYDNLPNIEYIDISFDNFKYVDNGKKNPDKIKCGFKTCRYAQINDSIIPSTLTELLVARKNVKNMIKSCDDEFMKKVLDARQLAIKLTANSIYGQTGASTSTFYDIDVASSITATGRLLLTYAKKIVEECYNGVYVQTKKYGEIFVISQYIYGDTDSVFFLFKMKCGNETIVGKKALEISIEIAKEATNLVSMFLKPPHDFEYEKTFYPFFLFSRKKYVGVKYENDIDDCELKSMGNPLKTRGYCPIVKDVYGGIIDILFNEKNIQKSLDYLNSSLHYIVKGDYNINKLIMTSSLRSFYAYPERVKHKVLADKIAKRDPGNAPKSGDRISFIYIINNSSKLLGNKIETVDFIKKNSIPIDYNYYVMNQLFKALSPLFGLIIEQIWTLKKKPGNIIQYKKDINNIIKEYTQKYKNIKNDDDLYDFIDKKKREFTAKCIKSLLFDNFALKNIDKQSSISSFFKKS</sequence>